<accession>A0A6C0GQB9</accession>
<evidence type="ECO:0008006" key="3">
    <source>
        <dbReference type="Google" id="ProtNLM"/>
    </source>
</evidence>
<dbReference type="KEGG" id="rhoz:GXP67_27120"/>
<dbReference type="AlphaFoldDB" id="A0A6C0GQB9"/>
<dbReference type="PROSITE" id="PS51257">
    <property type="entry name" value="PROKAR_LIPOPROTEIN"/>
    <property type="match status" value="1"/>
</dbReference>
<dbReference type="Proteomes" id="UP000480178">
    <property type="component" value="Chromosome"/>
</dbReference>
<protein>
    <recommendedName>
        <fullName evidence="3">Lipoprotein</fullName>
    </recommendedName>
</protein>
<name>A0A6C0GQB9_9BACT</name>
<evidence type="ECO:0000313" key="1">
    <source>
        <dbReference type="EMBL" id="QHT70054.1"/>
    </source>
</evidence>
<evidence type="ECO:0000313" key="2">
    <source>
        <dbReference type="Proteomes" id="UP000480178"/>
    </source>
</evidence>
<keyword evidence="2" id="KW-1185">Reference proteome</keyword>
<gene>
    <name evidence="1" type="ORF">GXP67_27120</name>
</gene>
<dbReference type="Pfam" id="PF19453">
    <property type="entry name" value="DUF5991"/>
    <property type="match status" value="1"/>
</dbReference>
<organism evidence="1 2">
    <name type="scientific">Rhodocytophaga rosea</name>
    <dbReference type="NCBI Taxonomy" id="2704465"/>
    <lineage>
        <taxon>Bacteria</taxon>
        <taxon>Pseudomonadati</taxon>
        <taxon>Bacteroidota</taxon>
        <taxon>Cytophagia</taxon>
        <taxon>Cytophagales</taxon>
        <taxon>Rhodocytophagaceae</taxon>
        <taxon>Rhodocytophaga</taxon>
    </lineage>
</organism>
<dbReference type="EMBL" id="CP048222">
    <property type="protein sequence ID" value="QHT70054.1"/>
    <property type="molecule type" value="Genomic_DNA"/>
</dbReference>
<dbReference type="RefSeq" id="WP_162446037.1">
    <property type="nucleotide sequence ID" value="NZ_CP048222.1"/>
</dbReference>
<dbReference type="InterPro" id="IPR046033">
    <property type="entry name" value="DUF5991"/>
</dbReference>
<reference evidence="1 2" key="1">
    <citation type="submission" date="2020-01" db="EMBL/GenBank/DDBJ databases">
        <authorList>
            <person name="Kim M.K."/>
        </authorList>
    </citation>
    <scope>NUCLEOTIDE SEQUENCE [LARGE SCALE GENOMIC DNA]</scope>
    <source>
        <strain evidence="1 2">172606-1</strain>
    </source>
</reference>
<proteinExistence type="predicted"/>
<sequence length="151" mass="17293">MPALKMRILSHFILLILLVSCKSSSSLKDWEGNYVYEEEPVKAIAGYSMGMTWSLEVFQEEGGFVGNLEVNGQQTALKIKTRIEGDQDQIQVKFVQSLDESGRDQFKVGENLFSLQKNKDGNILTVWQKLEPRLSEKYHNGQEYFIKKNTP</sequence>